<organism evidence="3 4">
    <name type="scientific">Kocuria atrinae</name>
    <dbReference type="NCBI Taxonomy" id="592377"/>
    <lineage>
        <taxon>Bacteria</taxon>
        <taxon>Bacillati</taxon>
        <taxon>Actinomycetota</taxon>
        <taxon>Actinomycetes</taxon>
        <taxon>Micrococcales</taxon>
        <taxon>Micrococcaceae</taxon>
        <taxon>Kocuria</taxon>
    </lineage>
</organism>
<keyword evidence="4" id="KW-1185">Reference proteome</keyword>
<evidence type="ECO:0000313" key="3">
    <source>
        <dbReference type="EMBL" id="GAA2108274.1"/>
    </source>
</evidence>
<keyword evidence="1" id="KW-0812">Transmembrane</keyword>
<evidence type="ECO:0000256" key="1">
    <source>
        <dbReference type="SAM" id="Phobius"/>
    </source>
</evidence>
<keyword evidence="1" id="KW-1133">Transmembrane helix</keyword>
<evidence type="ECO:0000259" key="2">
    <source>
        <dbReference type="SMART" id="SM00858"/>
    </source>
</evidence>
<accession>A0ABP5IZ94</accession>
<protein>
    <submittedName>
        <fullName evidence="3">Flagellar protein FlgA</fullName>
    </submittedName>
</protein>
<sequence length="218" mass="22936">MSSDSQHDTTTAQRFKKPTWRDPRLVVGLLLVLTSIAAVVLLISALNRTEPYYVAAHDLSVGQRVTNGDLVPVDVRLQDASQHYVSAETDLQEGDVLVQRVPKGQLLPTKAVGTADELDRSPVGIALETPLPAEAAAGSRVDVWVADQKASGRGYESPRKLVPGAEISKIDTTNSALGSSTGTTVHVLATPAQVEPLVDALGNSAKVTLVLNPTGGDS</sequence>
<dbReference type="EMBL" id="BAAAQA010000002">
    <property type="protein sequence ID" value="GAA2108274.1"/>
    <property type="molecule type" value="Genomic_DNA"/>
</dbReference>
<keyword evidence="3" id="KW-0969">Cilium</keyword>
<feature type="transmembrane region" description="Helical" evidence="1">
    <location>
        <begin position="25"/>
        <end position="46"/>
    </location>
</feature>
<dbReference type="Proteomes" id="UP001500166">
    <property type="component" value="Unassembled WGS sequence"/>
</dbReference>
<keyword evidence="1" id="KW-0472">Membrane</keyword>
<name>A0ABP5IZ94_9MICC</name>
<comment type="caution">
    <text evidence="3">The sequence shown here is derived from an EMBL/GenBank/DDBJ whole genome shotgun (WGS) entry which is preliminary data.</text>
</comment>
<feature type="domain" description="SAF" evidence="2">
    <location>
        <begin position="50"/>
        <end position="113"/>
    </location>
</feature>
<reference evidence="4" key="1">
    <citation type="journal article" date="2019" name="Int. J. Syst. Evol. Microbiol.">
        <title>The Global Catalogue of Microorganisms (GCM) 10K type strain sequencing project: providing services to taxonomists for standard genome sequencing and annotation.</title>
        <authorList>
            <consortium name="The Broad Institute Genomics Platform"/>
            <consortium name="The Broad Institute Genome Sequencing Center for Infectious Disease"/>
            <person name="Wu L."/>
            <person name="Ma J."/>
        </authorList>
    </citation>
    <scope>NUCLEOTIDE SEQUENCE [LARGE SCALE GENOMIC DNA]</scope>
    <source>
        <strain evidence="4">JCM 15914</strain>
    </source>
</reference>
<gene>
    <name evidence="3" type="ORF">GCM10009824_01370</name>
</gene>
<dbReference type="CDD" id="cd11614">
    <property type="entry name" value="SAF_CpaB_FlgA_like"/>
    <property type="match status" value="1"/>
</dbReference>
<evidence type="ECO:0000313" key="4">
    <source>
        <dbReference type="Proteomes" id="UP001500166"/>
    </source>
</evidence>
<dbReference type="SMART" id="SM00858">
    <property type="entry name" value="SAF"/>
    <property type="match status" value="1"/>
</dbReference>
<keyword evidence="3" id="KW-0282">Flagellum</keyword>
<proteinExistence type="predicted"/>
<dbReference type="InterPro" id="IPR013974">
    <property type="entry name" value="SAF"/>
</dbReference>
<keyword evidence="3" id="KW-0966">Cell projection</keyword>
<dbReference type="RefSeq" id="WP_344223158.1">
    <property type="nucleotide sequence ID" value="NZ_BAAAQA010000002.1"/>
</dbReference>